<dbReference type="PANTHER" id="PTHR13900">
    <property type="entry name" value="TRANSCRIPTION INITIATION FACTOR TFIID"/>
    <property type="match status" value="1"/>
</dbReference>
<evidence type="ECO:0000313" key="4">
    <source>
        <dbReference type="EMBL" id="KAF2294178.1"/>
    </source>
</evidence>
<evidence type="ECO:0000313" key="5">
    <source>
        <dbReference type="Proteomes" id="UP000467840"/>
    </source>
</evidence>
<proteinExistence type="predicted"/>
<gene>
    <name evidence="4" type="ORF">GH714_008020</name>
</gene>
<dbReference type="GO" id="GO:0004402">
    <property type="term" value="F:histone acetyltransferase activity"/>
    <property type="evidence" value="ECO:0007669"/>
    <property type="project" value="InterPro"/>
</dbReference>
<dbReference type="InterPro" id="IPR018359">
    <property type="entry name" value="Bromodomain_CS"/>
</dbReference>
<dbReference type="FunFam" id="1.20.920.10:FF:000043">
    <property type="entry name" value="Transcription initiation factor TFIID subunit 1"/>
    <property type="match status" value="1"/>
</dbReference>
<dbReference type="InterPro" id="IPR040240">
    <property type="entry name" value="TAF1"/>
</dbReference>
<comment type="caution">
    <text evidence="4">The sequence shown here is derived from an EMBL/GenBank/DDBJ whole genome shotgun (WGS) entry which is preliminary data.</text>
</comment>
<evidence type="ECO:0000256" key="1">
    <source>
        <dbReference type="ARBA" id="ARBA00023117"/>
    </source>
</evidence>
<dbReference type="Gene3D" id="1.20.920.10">
    <property type="entry name" value="Bromodomain-like"/>
    <property type="match status" value="1"/>
</dbReference>
<dbReference type="PROSITE" id="PS50014">
    <property type="entry name" value="BROMODOMAIN_2"/>
    <property type="match status" value="1"/>
</dbReference>
<feature type="domain" description="Bromo" evidence="3">
    <location>
        <begin position="50"/>
        <end position="120"/>
    </location>
</feature>
<dbReference type="GO" id="GO:0016251">
    <property type="term" value="F:RNA polymerase II general transcription initiation factor activity"/>
    <property type="evidence" value="ECO:0007669"/>
    <property type="project" value="InterPro"/>
</dbReference>
<dbReference type="GO" id="GO:0005669">
    <property type="term" value="C:transcription factor TFIID complex"/>
    <property type="evidence" value="ECO:0007669"/>
    <property type="project" value="InterPro"/>
</dbReference>
<dbReference type="AlphaFoldDB" id="A0A6A6L1R5"/>
<dbReference type="InterPro" id="IPR036427">
    <property type="entry name" value="Bromodomain-like_sf"/>
</dbReference>
<dbReference type="CDD" id="cd04369">
    <property type="entry name" value="Bromodomain"/>
    <property type="match status" value="1"/>
</dbReference>
<evidence type="ECO:0000259" key="3">
    <source>
        <dbReference type="PROSITE" id="PS50014"/>
    </source>
</evidence>
<dbReference type="SUPFAM" id="SSF47370">
    <property type="entry name" value="Bromodomain"/>
    <property type="match status" value="1"/>
</dbReference>
<dbReference type="SMART" id="SM00297">
    <property type="entry name" value="BROMO"/>
    <property type="match status" value="1"/>
</dbReference>
<name>A0A6A6L1R5_HEVBR</name>
<accession>A0A6A6L1R5</accession>
<dbReference type="GO" id="GO:0017025">
    <property type="term" value="F:TBP-class protein binding"/>
    <property type="evidence" value="ECO:0007669"/>
    <property type="project" value="InterPro"/>
</dbReference>
<dbReference type="GO" id="GO:0051123">
    <property type="term" value="P:RNA polymerase II preinitiation complex assembly"/>
    <property type="evidence" value="ECO:0007669"/>
    <property type="project" value="TreeGrafter"/>
</dbReference>
<protein>
    <recommendedName>
        <fullName evidence="3">Bromo domain-containing protein</fullName>
    </recommendedName>
</protein>
<sequence>MPERDRGAKRRPVVELGRYGAEHAPATKRRRGGEVGLANILERVVDTLKDRLDVSYLFLKPVSKKEAPDYLDIIKRPMDLSTIREKVRKMEYKHREEFRHDMWQITYNAHLYNDGRNPGIPPLADQLLELCDYLLKEHNYSLSEAEAGIESREH</sequence>
<keyword evidence="5" id="KW-1185">Reference proteome</keyword>
<dbReference type="Proteomes" id="UP000467840">
    <property type="component" value="Chromosome 7"/>
</dbReference>
<dbReference type="PROSITE" id="PS00633">
    <property type="entry name" value="BROMODOMAIN_1"/>
    <property type="match status" value="1"/>
</dbReference>
<evidence type="ECO:0000256" key="2">
    <source>
        <dbReference type="PROSITE-ProRule" id="PRU00035"/>
    </source>
</evidence>
<organism evidence="4 5">
    <name type="scientific">Hevea brasiliensis</name>
    <name type="common">Para rubber tree</name>
    <name type="synonym">Siphonia brasiliensis</name>
    <dbReference type="NCBI Taxonomy" id="3981"/>
    <lineage>
        <taxon>Eukaryota</taxon>
        <taxon>Viridiplantae</taxon>
        <taxon>Streptophyta</taxon>
        <taxon>Embryophyta</taxon>
        <taxon>Tracheophyta</taxon>
        <taxon>Spermatophyta</taxon>
        <taxon>Magnoliopsida</taxon>
        <taxon>eudicotyledons</taxon>
        <taxon>Gunneridae</taxon>
        <taxon>Pentapetalae</taxon>
        <taxon>rosids</taxon>
        <taxon>fabids</taxon>
        <taxon>Malpighiales</taxon>
        <taxon>Euphorbiaceae</taxon>
        <taxon>Crotonoideae</taxon>
        <taxon>Micrandreae</taxon>
        <taxon>Hevea</taxon>
    </lineage>
</organism>
<reference evidence="4 5" key="1">
    <citation type="journal article" date="2020" name="Mol. Plant">
        <title>The Chromosome-Based Rubber Tree Genome Provides New Insights into Spurge Genome Evolution and Rubber Biosynthesis.</title>
        <authorList>
            <person name="Liu J."/>
            <person name="Shi C."/>
            <person name="Shi C.C."/>
            <person name="Li W."/>
            <person name="Zhang Q.J."/>
            <person name="Zhang Y."/>
            <person name="Li K."/>
            <person name="Lu H.F."/>
            <person name="Shi C."/>
            <person name="Zhu S.T."/>
            <person name="Xiao Z.Y."/>
            <person name="Nan H."/>
            <person name="Yue Y."/>
            <person name="Zhu X.G."/>
            <person name="Wu Y."/>
            <person name="Hong X.N."/>
            <person name="Fan G.Y."/>
            <person name="Tong Y."/>
            <person name="Zhang D."/>
            <person name="Mao C.L."/>
            <person name="Liu Y.L."/>
            <person name="Hao S.J."/>
            <person name="Liu W.Q."/>
            <person name="Lv M.Q."/>
            <person name="Zhang H.B."/>
            <person name="Liu Y."/>
            <person name="Hu-Tang G.R."/>
            <person name="Wang J.P."/>
            <person name="Wang J.H."/>
            <person name="Sun Y.H."/>
            <person name="Ni S.B."/>
            <person name="Chen W.B."/>
            <person name="Zhang X.C."/>
            <person name="Jiao Y.N."/>
            <person name="Eichler E.E."/>
            <person name="Li G.H."/>
            <person name="Liu X."/>
            <person name="Gao L.Z."/>
        </authorList>
    </citation>
    <scope>NUCLEOTIDE SEQUENCE [LARGE SCALE GENOMIC DNA]</scope>
    <source>
        <strain evidence="5">cv. GT1</strain>
        <tissue evidence="4">Leaf</tissue>
    </source>
</reference>
<keyword evidence="1 2" id="KW-0103">Bromodomain</keyword>
<dbReference type="Pfam" id="PF00439">
    <property type="entry name" value="Bromodomain"/>
    <property type="match status" value="1"/>
</dbReference>
<dbReference type="EMBL" id="JAAGAX010000013">
    <property type="protein sequence ID" value="KAF2294178.1"/>
    <property type="molecule type" value="Genomic_DNA"/>
</dbReference>
<dbReference type="PRINTS" id="PR00503">
    <property type="entry name" value="BROMODOMAIN"/>
</dbReference>
<dbReference type="PANTHER" id="PTHR13900:SF0">
    <property type="entry name" value="TRANSCRIPTION INITIATION FACTOR TFIID SUBUNIT 1"/>
    <property type="match status" value="1"/>
</dbReference>
<dbReference type="InterPro" id="IPR001487">
    <property type="entry name" value="Bromodomain"/>
</dbReference>